<dbReference type="SUPFAM" id="SSF47384">
    <property type="entry name" value="Homodimeric domain of signal transducing histidine kinase"/>
    <property type="match status" value="1"/>
</dbReference>
<keyword evidence="3" id="KW-0597">Phosphoprotein</keyword>
<dbReference type="PROSITE" id="PS50109">
    <property type="entry name" value="HIS_KIN"/>
    <property type="match status" value="1"/>
</dbReference>
<dbReference type="InterPro" id="IPR003661">
    <property type="entry name" value="HisK_dim/P_dom"/>
</dbReference>
<organism evidence="10 11">
    <name type="scientific">Alkalihalobacterium chitinilyticum</name>
    <dbReference type="NCBI Taxonomy" id="2980103"/>
    <lineage>
        <taxon>Bacteria</taxon>
        <taxon>Bacillati</taxon>
        <taxon>Bacillota</taxon>
        <taxon>Bacilli</taxon>
        <taxon>Bacillales</taxon>
        <taxon>Bacillaceae</taxon>
        <taxon>Alkalihalobacterium</taxon>
    </lineage>
</organism>
<keyword evidence="4" id="KW-0808">Transferase</keyword>
<evidence type="ECO:0000313" key="11">
    <source>
        <dbReference type="Proteomes" id="UP001148125"/>
    </source>
</evidence>
<dbReference type="InterPro" id="IPR036097">
    <property type="entry name" value="HisK_dim/P_sf"/>
</dbReference>
<proteinExistence type="predicted"/>
<evidence type="ECO:0000256" key="2">
    <source>
        <dbReference type="ARBA" id="ARBA00012438"/>
    </source>
</evidence>
<evidence type="ECO:0000256" key="8">
    <source>
        <dbReference type="ARBA" id="ARBA00023012"/>
    </source>
</evidence>
<dbReference type="Gene3D" id="1.10.287.130">
    <property type="match status" value="1"/>
</dbReference>
<dbReference type="InterPro" id="IPR003594">
    <property type="entry name" value="HATPase_dom"/>
</dbReference>
<dbReference type="InterPro" id="IPR004358">
    <property type="entry name" value="Sig_transdc_His_kin-like_C"/>
</dbReference>
<keyword evidence="7 10" id="KW-0067">ATP-binding</keyword>
<comment type="caution">
    <text evidence="10">The sequence shown here is derived from an EMBL/GenBank/DDBJ whole genome shotgun (WGS) entry which is preliminary data.</text>
</comment>
<evidence type="ECO:0000313" key="10">
    <source>
        <dbReference type="EMBL" id="MDE5415073.1"/>
    </source>
</evidence>
<dbReference type="PANTHER" id="PTHR43065">
    <property type="entry name" value="SENSOR HISTIDINE KINASE"/>
    <property type="match status" value="1"/>
</dbReference>
<keyword evidence="5" id="KW-0547">Nucleotide-binding</keyword>
<dbReference type="EC" id="2.7.13.3" evidence="2"/>
<dbReference type="Gene3D" id="3.30.450.20">
    <property type="entry name" value="PAS domain"/>
    <property type="match status" value="1"/>
</dbReference>
<dbReference type="Gene3D" id="3.30.450.40">
    <property type="match status" value="1"/>
</dbReference>
<sequence>MLKDYLAEVKARCLEYDLNPNELPSFDQISTEELTAVQQKYADTLAVINEFINKFLKKTKGIPLLVTVTDDKGTFIEYMGDESLSATIVEQAGLQKGIQFTEKKAGVSSVLAAIELHRSVQLLGEDHYHHFLHSAACYSVPLYVHERLIGTVSIMTFLDFAHPMILTTLETVVDSIQRELDLREENHYLDQMNQMMLEQSNIGYIVIDEKGKVVKVNPKANSFLTKVQKDCRYIQEIEPLNDLYNQFKEGKTIQDYEVVIQNHKNIICLADYFIFQEGCLIQLHDITEYKKTESYIQNSEKLSLVGQLAAGVAHEIKNPLTTLKGFIQLMQQNLYNDAYTPVMLKEIERINEITNEFLVLSRPTVLSKEQYDIRKLFVEMDVLLSSLAITKNIEYRQNFKETPRIYSDGNQLKQVIINLFKNCVEALDQNGQIELTLQPYDSQNILIRIEDNGPGFPEQILHKLGQPFVTTKESGNGLGIMVCKRIIETIHLGQLNMYNKENGGAVVDIILPINGE</sequence>
<dbReference type="InterPro" id="IPR029016">
    <property type="entry name" value="GAF-like_dom_sf"/>
</dbReference>
<reference evidence="10" key="1">
    <citation type="submission" date="2024-05" db="EMBL/GenBank/DDBJ databases">
        <title>Alkalihalobacillus sp. strain MEB203 novel alkaliphilic bacterium from Lonar Lake, India.</title>
        <authorList>
            <person name="Joshi A."/>
            <person name="Thite S."/>
            <person name="Mengade P."/>
        </authorList>
    </citation>
    <scope>NUCLEOTIDE SEQUENCE</scope>
    <source>
        <strain evidence="10">MEB 203</strain>
    </source>
</reference>
<gene>
    <name evidence="10" type="ORF">N7Z68_17055</name>
</gene>
<dbReference type="Pfam" id="PF02518">
    <property type="entry name" value="HATPase_c"/>
    <property type="match status" value="1"/>
</dbReference>
<evidence type="ECO:0000259" key="9">
    <source>
        <dbReference type="PROSITE" id="PS50109"/>
    </source>
</evidence>
<evidence type="ECO:0000256" key="3">
    <source>
        <dbReference type="ARBA" id="ARBA00022553"/>
    </source>
</evidence>
<keyword evidence="6" id="KW-0418">Kinase</keyword>
<feature type="domain" description="Histidine kinase" evidence="9">
    <location>
        <begin position="311"/>
        <end position="515"/>
    </location>
</feature>
<dbReference type="RefSeq" id="WP_275119681.1">
    <property type="nucleotide sequence ID" value="NZ_JAOTPO010000013.1"/>
</dbReference>
<evidence type="ECO:0000256" key="7">
    <source>
        <dbReference type="ARBA" id="ARBA00022840"/>
    </source>
</evidence>
<dbReference type="Gene3D" id="3.30.565.10">
    <property type="entry name" value="Histidine kinase-like ATPase, C-terminal domain"/>
    <property type="match status" value="1"/>
</dbReference>
<dbReference type="SMART" id="SM00387">
    <property type="entry name" value="HATPase_c"/>
    <property type="match status" value="1"/>
</dbReference>
<name>A0ABT5VHY8_9BACI</name>
<protein>
    <recommendedName>
        <fullName evidence="2">histidine kinase</fullName>
        <ecNumber evidence="2">2.7.13.3</ecNumber>
    </recommendedName>
</protein>
<keyword evidence="11" id="KW-1185">Reference proteome</keyword>
<evidence type="ECO:0000256" key="4">
    <source>
        <dbReference type="ARBA" id="ARBA00022679"/>
    </source>
</evidence>
<accession>A0ABT5VHY8</accession>
<evidence type="ECO:0000256" key="1">
    <source>
        <dbReference type="ARBA" id="ARBA00000085"/>
    </source>
</evidence>
<evidence type="ECO:0000256" key="5">
    <source>
        <dbReference type="ARBA" id="ARBA00022741"/>
    </source>
</evidence>
<dbReference type="PANTHER" id="PTHR43065:SF10">
    <property type="entry name" value="PEROXIDE STRESS-ACTIVATED HISTIDINE KINASE MAK3"/>
    <property type="match status" value="1"/>
</dbReference>
<dbReference type="InterPro" id="IPR005467">
    <property type="entry name" value="His_kinase_dom"/>
</dbReference>
<comment type="catalytic activity">
    <reaction evidence="1">
        <text>ATP + protein L-histidine = ADP + protein N-phospho-L-histidine.</text>
        <dbReference type="EC" id="2.7.13.3"/>
    </reaction>
</comment>
<dbReference type="InterPro" id="IPR036890">
    <property type="entry name" value="HATPase_C_sf"/>
</dbReference>
<dbReference type="GO" id="GO:0005524">
    <property type="term" value="F:ATP binding"/>
    <property type="evidence" value="ECO:0007669"/>
    <property type="project" value="UniProtKB-KW"/>
</dbReference>
<dbReference type="SUPFAM" id="SSF55874">
    <property type="entry name" value="ATPase domain of HSP90 chaperone/DNA topoisomerase II/histidine kinase"/>
    <property type="match status" value="1"/>
</dbReference>
<dbReference type="Proteomes" id="UP001148125">
    <property type="component" value="Unassembled WGS sequence"/>
</dbReference>
<dbReference type="CDD" id="cd00082">
    <property type="entry name" value="HisKA"/>
    <property type="match status" value="1"/>
</dbReference>
<keyword evidence="8" id="KW-0902">Two-component regulatory system</keyword>
<dbReference type="SMART" id="SM00388">
    <property type="entry name" value="HisKA"/>
    <property type="match status" value="1"/>
</dbReference>
<evidence type="ECO:0000256" key="6">
    <source>
        <dbReference type="ARBA" id="ARBA00022777"/>
    </source>
</evidence>
<dbReference type="PRINTS" id="PR00344">
    <property type="entry name" value="BCTRLSENSOR"/>
</dbReference>
<dbReference type="Pfam" id="PF00512">
    <property type="entry name" value="HisKA"/>
    <property type="match status" value="1"/>
</dbReference>
<dbReference type="EMBL" id="JAOTPO010000013">
    <property type="protein sequence ID" value="MDE5415073.1"/>
    <property type="molecule type" value="Genomic_DNA"/>
</dbReference>